<reference evidence="2" key="1">
    <citation type="submission" date="2021-01" db="EMBL/GenBank/DDBJ databases">
        <title>Whole genome shotgun sequence of Actinoplanes tereljensis NBRC 105297.</title>
        <authorList>
            <person name="Komaki H."/>
            <person name="Tamura T."/>
        </authorList>
    </citation>
    <scope>NUCLEOTIDE SEQUENCE</scope>
    <source>
        <strain evidence="2">NBRC 105297</strain>
    </source>
</reference>
<dbReference type="RefSeq" id="WP_203813438.1">
    <property type="nucleotide sequence ID" value="NZ_BOMY01000053.1"/>
</dbReference>
<comment type="caution">
    <text evidence="2">The sequence shown here is derived from an EMBL/GenBank/DDBJ whole genome shotgun (WGS) entry which is preliminary data.</text>
</comment>
<sequence length="98" mass="10639">MTEPLTTNYEANAAIMTAMEDAIQNCSDVGNAVESAATYLATHWSGEASNNYRNAVASWLQELAKVKSALEGLHSGTTDYHQRSQSVEQSNTQVASWI</sequence>
<evidence type="ECO:0008006" key="4">
    <source>
        <dbReference type="Google" id="ProtNLM"/>
    </source>
</evidence>
<feature type="region of interest" description="Disordered" evidence="1">
    <location>
        <begin position="77"/>
        <end position="98"/>
    </location>
</feature>
<gene>
    <name evidence="2" type="ORF">Ate02nite_83500</name>
</gene>
<dbReference type="Gene3D" id="1.10.287.1060">
    <property type="entry name" value="ESAT-6-like"/>
    <property type="match status" value="1"/>
</dbReference>
<dbReference type="Proteomes" id="UP000623608">
    <property type="component" value="Unassembled WGS sequence"/>
</dbReference>
<organism evidence="2 3">
    <name type="scientific">Paractinoplanes tereljensis</name>
    <dbReference type="NCBI Taxonomy" id="571912"/>
    <lineage>
        <taxon>Bacteria</taxon>
        <taxon>Bacillati</taxon>
        <taxon>Actinomycetota</taxon>
        <taxon>Actinomycetes</taxon>
        <taxon>Micromonosporales</taxon>
        <taxon>Micromonosporaceae</taxon>
        <taxon>Paractinoplanes</taxon>
    </lineage>
</organism>
<protein>
    <recommendedName>
        <fullName evidence="4">ESAT-6-like protein</fullName>
    </recommendedName>
</protein>
<dbReference type="SUPFAM" id="SSF140453">
    <property type="entry name" value="EsxAB dimer-like"/>
    <property type="match status" value="1"/>
</dbReference>
<evidence type="ECO:0000313" key="2">
    <source>
        <dbReference type="EMBL" id="GIF25620.1"/>
    </source>
</evidence>
<name>A0A919NWN6_9ACTN</name>
<evidence type="ECO:0000313" key="3">
    <source>
        <dbReference type="Proteomes" id="UP000623608"/>
    </source>
</evidence>
<keyword evidence="3" id="KW-1185">Reference proteome</keyword>
<dbReference type="InterPro" id="IPR010310">
    <property type="entry name" value="T7SS_ESAT-6-like"/>
</dbReference>
<accession>A0A919NWN6</accession>
<dbReference type="EMBL" id="BOMY01000053">
    <property type="protein sequence ID" value="GIF25620.1"/>
    <property type="molecule type" value="Genomic_DNA"/>
</dbReference>
<dbReference type="AlphaFoldDB" id="A0A919NWN6"/>
<dbReference type="InterPro" id="IPR036689">
    <property type="entry name" value="ESAT-6-like_sf"/>
</dbReference>
<evidence type="ECO:0000256" key="1">
    <source>
        <dbReference type="SAM" id="MobiDB-lite"/>
    </source>
</evidence>
<proteinExistence type="predicted"/>
<dbReference type="Pfam" id="PF06013">
    <property type="entry name" value="WXG100"/>
    <property type="match status" value="1"/>
</dbReference>